<dbReference type="EMBL" id="RAYQ01000038">
    <property type="protein sequence ID" value="RKI87615.1"/>
    <property type="molecule type" value="Genomic_DNA"/>
</dbReference>
<dbReference type="RefSeq" id="WP_120472202.1">
    <property type="nucleotide sequence ID" value="NZ_RAYQ01000038.1"/>
</dbReference>
<dbReference type="Pfam" id="PF04055">
    <property type="entry name" value="Radical_SAM"/>
    <property type="match status" value="1"/>
</dbReference>
<evidence type="ECO:0000256" key="1">
    <source>
        <dbReference type="ARBA" id="ARBA00022691"/>
    </source>
</evidence>
<evidence type="ECO:0000313" key="8">
    <source>
        <dbReference type="Proteomes" id="UP000280696"/>
    </source>
</evidence>
<feature type="domain" description="PglD N-terminal" evidence="6">
    <location>
        <begin position="2"/>
        <end position="51"/>
    </location>
</feature>
<dbReference type="Gene3D" id="3.20.20.70">
    <property type="entry name" value="Aldolase class I"/>
    <property type="match status" value="1"/>
</dbReference>
<dbReference type="InterPro" id="IPR007197">
    <property type="entry name" value="rSAM"/>
</dbReference>
<comment type="caution">
    <text evidence="7">The sequence shown here is derived from an EMBL/GenBank/DDBJ whole genome shotgun (WGS) entry which is preliminary data.</text>
</comment>
<dbReference type="InterPro" id="IPR050377">
    <property type="entry name" value="Radical_SAM_PqqE_MftC-like"/>
</dbReference>
<dbReference type="PANTHER" id="PTHR11228">
    <property type="entry name" value="RADICAL SAM DOMAIN PROTEIN"/>
    <property type="match status" value="1"/>
</dbReference>
<protein>
    <submittedName>
        <fullName evidence="7">4Fe-4S cluster-binding domain-containing protein</fullName>
    </submittedName>
</protein>
<dbReference type="Proteomes" id="UP000280696">
    <property type="component" value="Unassembled WGS sequence"/>
</dbReference>
<dbReference type="InterPro" id="IPR058240">
    <property type="entry name" value="rSAM_sf"/>
</dbReference>
<keyword evidence="2" id="KW-0479">Metal-binding</keyword>
<accession>A0A3A9AMR0</accession>
<dbReference type="OrthoDB" id="9792276at2"/>
<keyword evidence="4" id="KW-0411">Iron-sulfur</keyword>
<name>A0A3A9AMR0_9FIRM</name>
<organism evidence="7 8">
    <name type="scientific">Parablautia intestinalis</name>
    <dbReference type="NCBI Taxonomy" id="2320100"/>
    <lineage>
        <taxon>Bacteria</taxon>
        <taxon>Bacillati</taxon>
        <taxon>Bacillota</taxon>
        <taxon>Clostridia</taxon>
        <taxon>Lachnospirales</taxon>
        <taxon>Lachnospiraceae</taxon>
        <taxon>Parablautia</taxon>
    </lineage>
</organism>
<gene>
    <name evidence="7" type="ORF">D7V94_20740</name>
</gene>
<dbReference type="Gene3D" id="3.40.50.720">
    <property type="entry name" value="NAD(P)-binding Rossmann-like Domain"/>
    <property type="match status" value="1"/>
</dbReference>
<evidence type="ECO:0000256" key="3">
    <source>
        <dbReference type="ARBA" id="ARBA00023004"/>
    </source>
</evidence>
<dbReference type="SFLD" id="SFLDS00029">
    <property type="entry name" value="Radical_SAM"/>
    <property type="match status" value="1"/>
</dbReference>
<evidence type="ECO:0000256" key="4">
    <source>
        <dbReference type="ARBA" id="ARBA00023014"/>
    </source>
</evidence>
<dbReference type="AlphaFoldDB" id="A0A3A9AMR0"/>
<keyword evidence="8" id="KW-1185">Reference proteome</keyword>
<feature type="domain" description="Radical SAM core" evidence="5">
    <location>
        <begin position="123"/>
        <end position="210"/>
    </location>
</feature>
<dbReference type="InterPro" id="IPR013785">
    <property type="entry name" value="Aldolase_TIM"/>
</dbReference>
<evidence type="ECO:0000259" key="6">
    <source>
        <dbReference type="Pfam" id="PF17836"/>
    </source>
</evidence>
<dbReference type="SUPFAM" id="SSF102114">
    <property type="entry name" value="Radical SAM enzymes"/>
    <property type="match status" value="1"/>
</dbReference>
<dbReference type="GO" id="GO:0046872">
    <property type="term" value="F:metal ion binding"/>
    <property type="evidence" value="ECO:0007669"/>
    <property type="project" value="UniProtKB-KW"/>
</dbReference>
<dbReference type="GO" id="GO:0051536">
    <property type="term" value="F:iron-sulfur cluster binding"/>
    <property type="evidence" value="ECO:0007669"/>
    <property type="project" value="UniProtKB-KW"/>
</dbReference>
<evidence type="ECO:0000256" key="2">
    <source>
        <dbReference type="ARBA" id="ARBA00022723"/>
    </source>
</evidence>
<keyword evidence="3" id="KW-0408">Iron</keyword>
<dbReference type="Pfam" id="PF17836">
    <property type="entry name" value="PglD_N"/>
    <property type="match status" value="1"/>
</dbReference>
<keyword evidence="1" id="KW-0949">S-adenosyl-L-methionine</keyword>
<proteinExistence type="predicted"/>
<reference evidence="7 8" key="1">
    <citation type="submission" date="2018-09" db="EMBL/GenBank/DDBJ databases">
        <title>Murine metabolic-syndrome-specific gut microbial biobank.</title>
        <authorList>
            <person name="Liu C."/>
        </authorList>
    </citation>
    <scope>NUCLEOTIDE SEQUENCE [LARGE SCALE GENOMIC DNA]</scope>
    <source>
        <strain evidence="7 8">0.1xD8-82</strain>
    </source>
</reference>
<dbReference type="CDD" id="cd01335">
    <property type="entry name" value="Radical_SAM"/>
    <property type="match status" value="1"/>
</dbReference>
<evidence type="ECO:0000313" key="7">
    <source>
        <dbReference type="EMBL" id="RKI87615.1"/>
    </source>
</evidence>
<evidence type="ECO:0000259" key="5">
    <source>
        <dbReference type="Pfam" id="PF04055"/>
    </source>
</evidence>
<sequence>MRIAIWGAGKFGHFIKEQMDKREDVIFAGFIDSKIQGSQNGIKIIAPSQIEEYKIDLILVAVVNFASVLEQLPSEEIDKVGIIRGYVYKLNKNLSRNLLEDRNILWLKNVESNKPFLDHLETNVMDSCNLNCKGCSHFSNLFSQGEKIPFERFCEDLKKISENVWINRLYLLGGEPLLNKQLPNYIGFARELLPLTEIEIVTNGILIPKQSGIFFECCRENDVFISISGYKPMLRMKEDIIKTLEENEINYEFRMDVLSFGKNIDLQGEANPQKTFRVCREKDCHFFRNGRLYKCPFEALGNKLFTQFDIDIFFQGGVDIYDPDLNWDEAIAKLDNEPISCCRYCGEEERTEWAIENHPQLEDWIIRK</sequence>
<dbReference type="InterPro" id="IPR041561">
    <property type="entry name" value="PglD_N"/>
</dbReference>
<dbReference type="GO" id="GO:0003824">
    <property type="term" value="F:catalytic activity"/>
    <property type="evidence" value="ECO:0007669"/>
    <property type="project" value="InterPro"/>
</dbReference>
<dbReference type="PANTHER" id="PTHR11228:SF7">
    <property type="entry name" value="PQQA PEPTIDE CYCLASE"/>
    <property type="match status" value="1"/>
</dbReference>